<sequence>MGFKKFQYLILDTYVSAISKNTHPEKLNFNGTIKFLSNEIKTSECSMVFLFLCLLILI</sequence>
<protein>
    <submittedName>
        <fullName evidence="1">Uncharacterized protein</fullName>
    </submittedName>
</protein>
<evidence type="ECO:0000313" key="1">
    <source>
        <dbReference type="EMBL" id="GEN74700.1"/>
    </source>
</evidence>
<dbReference type="EMBL" id="BJYJ01000001">
    <property type="protein sequence ID" value="GEN74700.1"/>
    <property type="molecule type" value="Genomic_DNA"/>
</dbReference>
<reference evidence="1 2" key="1">
    <citation type="submission" date="2019-07" db="EMBL/GenBank/DDBJ databases">
        <title>Whole genome shotgun sequence of Chryseobacterium hagamense NBRC 105253.</title>
        <authorList>
            <person name="Hosoyama A."/>
            <person name="Uohara A."/>
            <person name="Ohji S."/>
            <person name="Ichikawa N."/>
        </authorList>
    </citation>
    <scope>NUCLEOTIDE SEQUENCE [LARGE SCALE GENOMIC DNA]</scope>
    <source>
        <strain evidence="1 2">NBRC 105253</strain>
    </source>
</reference>
<dbReference type="Proteomes" id="UP000321863">
    <property type="component" value="Unassembled WGS sequence"/>
</dbReference>
<organism evidence="1 2">
    <name type="scientific">Chryseobacterium hagamense</name>
    <dbReference type="NCBI Taxonomy" id="395935"/>
    <lineage>
        <taxon>Bacteria</taxon>
        <taxon>Pseudomonadati</taxon>
        <taxon>Bacteroidota</taxon>
        <taxon>Flavobacteriia</taxon>
        <taxon>Flavobacteriales</taxon>
        <taxon>Weeksellaceae</taxon>
        <taxon>Chryseobacterium group</taxon>
        <taxon>Chryseobacterium</taxon>
    </lineage>
</organism>
<accession>A0A511YHM8</accession>
<keyword evidence="2" id="KW-1185">Reference proteome</keyword>
<gene>
    <name evidence="1" type="ORF">CHA01nite_04400</name>
</gene>
<proteinExistence type="predicted"/>
<comment type="caution">
    <text evidence="1">The sequence shown here is derived from an EMBL/GenBank/DDBJ whole genome shotgun (WGS) entry which is preliminary data.</text>
</comment>
<dbReference type="AlphaFoldDB" id="A0A511YHM8"/>
<name>A0A511YHM8_9FLAO</name>
<evidence type="ECO:0000313" key="2">
    <source>
        <dbReference type="Proteomes" id="UP000321863"/>
    </source>
</evidence>